<feature type="disulfide bond" evidence="19">
    <location>
        <begin position="1918"/>
        <end position="1933"/>
    </location>
</feature>
<keyword evidence="13" id="KW-1133">Transmembrane helix</keyword>
<accession>A0A9J7L099</accession>
<feature type="disulfide bond" evidence="19">
    <location>
        <begin position="2895"/>
        <end position="2910"/>
    </location>
</feature>
<dbReference type="PANTHER" id="PTHR11309">
    <property type="entry name" value="FRIZZLED"/>
    <property type="match status" value="1"/>
</dbReference>
<keyword evidence="3" id="KW-0217">Developmental protein</keyword>
<dbReference type="GO" id="GO:0042813">
    <property type="term" value="F:Wnt receptor activity"/>
    <property type="evidence" value="ECO:0000318"/>
    <property type="project" value="GO_Central"/>
</dbReference>
<feature type="domain" description="FZ" evidence="25">
    <location>
        <begin position="3195"/>
        <end position="3314"/>
    </location>
</feature>
<feature type="disulfide bond" evidence="18">
    <location>
        <begin position="2598"/>
        <end position="2639"/>
    </location>
</feature>
<feature type="domain" description="SEA" evidence="23">
    <location>
        <begin position="3424"/>
        <end position="3538"/>
    </location>
</feature>
<dbReference type="GO" id="GO:0035567">
    <property type="term" value="P:non-canonical Wnt signaling pathway"/>
    <property type="evidence" value="ECO:0000318"/>
    <property type="project" value="GO_Central"/>
</dbReference>
<feature type="disulfide bond" evidence="18">
    <location>
        <begin position="2963"/>
        <end position="3001"/>
    </location>
</feature>
<dbReference type="PROSITE" id="PS50026">
    <property type="entry name" value="EGF_3"/>
    <property type="match status" value="12"/>
</dbReference>
<dbReference type="PROSITE" id="PS50836">
    <property type="entry name" value="DOMON"/>
    <property type="match status" value="1"/>
</dbReference>
<dbReference type="FunFam" id="2.10.25.10:FF:000118">
    <property type="entry name" value="protein delta homolog 2"/>
    <property type="match status" value="1"/>
</dbReference>
<feature type="compositionally biased region" description="Acidic residues" evidence="22">
    <location>
        <begin position="3127"/>
        <end position="3138"/>
    </location>
</feature>
<feature type="disulfide bond" evidence="17">
    <location>
        <begin position="603"/>
        <end position="612"/>
    </location>
</feature>
<feature type="domain" description="FZ" evidence="25">
    <location>
        <begin position="4909"/>
        <end position="5027"/>
    </location>
</feature>
<dbReference type="InterPro" id="IPR018114">
    <property type="entry name" value="TRYPSIN_HIS"/>
</dbReference>
<protein>
    <submittedName>
        <fullName evidence="31">Uncharacterized protein LOC118413565</fullName>
    </submittedName>
</protein>
<feature type="domain" description="EGF-like" evidence="24">
    <location>
        <begin position="456"/>
        <end position="490"/>
    </location>
</feature>
<evidence type="ECO:0000259" key="29">
    <source>
        <dbReference type="PROSITE" id="PS50836"/>
    </source>
</evidence>
<feature type="disulfide bond" evidence="19">
    <location>
        <begin position="560"/>
        <end position="575"/>
    </location>
</feature>
<feature type="domain" description="FZ" evidence="25">
    <location>
        <begin position="2915"/>
        <end position="3030"/>
    </location>
</feature>
<evidence type="ECO:0000256" key="2">
    <source>
        <dbReference type="ARBA" id="ARBA00004613"/>
    </source>
</evidence>
<dbReference type="InterPro" id="IPR045266">
    <property type="entry name" value="DOH_DOMON"/>
</dbReference>
<dbReference type="InterPro" id="IPR001254">
    <property type="entry name" value="Trypsin_dom"/>
</dbReference>
<dbReference type="PRINTS" id="PR00261">
    <property type="entry name" value="LDLRECEPTOR"/>
</dbReference>
<dbReference type="FunFam" id="3.10.250.10:FF:000006">
    <property type="entry name" value="neurotrypsin isoform X2"/>
    <property type="match status" value="2"/>
</dbReference>
<evidence type="ECO:0000256" key="17">
    <source>
        <dbReference type="PROSITE-ProRule" id="PRU00076"/>
    </source>
</evidence>
<feature type="disulfide bond" evidence="20">
    <location>
        <begin position="1865"/>
        <end position="1875"/>
    </location>
</feature>
<gene>
    <name evidence="31" type="primary">LOC118413565</name>
</gene>
<dbReference type="InterPro" id="IPR000742">
    <property type="entry name" value="EGF"/>
</dbReference>
<dbReference type="SUPFAM" id="SSF82671">
    <property type="entry name" value="SEA domain"/>
    <property type="match status" value="3"/>
</dbReference>
<dbReference type="CDD" id="cd00190">
    <property type="entry name" value="Tryp_SPc"/>
    <property type="match status" value="1"/>
</dbReference>
<feature type="disulfide bond" evidence="17">
    <location>
        <begin position="219"/>
        <end position="228"/>
    </location>
</feature>
<dbReference type="SMART" id="SM00192">
    <property type="entry name" value="LDLa"/>
    <property type="match status" value="9"/>
</dbReference>
<feature type="domain" description="EGF-like" evidence="24">
    <location>
        <begin position="709"/>
        <end position="750"/>
    </location>
</feature>
<feature type="domain" description="EGF-like" evidence="24">
    <location>
        <begin position="243"/>
        <end position="277"/>
    </location>
</feature>
<comment type="subcellular location">
    <subcellularLocation>
        <location evidence="1">Cell membrane</location>
        <topology evidence="1">Single-pass type II membrane protein</topology>
    </subcellularLocation>
    <subcellularLocation>
        <location evidence="2">Secreted</location>
    </subcellularLocation>
</comment>
<dbReference type="GO" id="GO:0005509">
    <property type="term" value="F:calcium ion binding"/>
    <property type="evidence" value="ECO:0007669"/>
    <property type="project" value="InterPro"/>
</dbReference>
<feature type="domain" description="EGF-like" evidence="24">
    <location>
        <begin position="360"/>
        <end position="397"/>
    </location>
</feature>
<dbReference type="Gene3D" id="2.40.10.10">
    <property type="entry name" value="Trypsin-like serine proteases"/>
    <property type="match status" value="1"/>
</dbReference>
<feature type="domain" description="FZ" evidence="25">
    <location>
        <begin position="2398"/>
        <end position="2534"/>
    </location>
</feature>
<dbReference type="Pfam" id="PF00008">
    <property type="entry name" value="EGF"/>
    <property type="match status" value="2"/>
</dbReference>
<feature type="domain" description="SRCR" evidence="28">
    <location>
        <begin position="1683"/>
        <end position="1785"/>
    </location>
</feature>
<feature type="disulfide bond" evidence="20">
    <location>
        <begin position="1139"/>
        <end position="1203"/>
    </location>
</feature>
<dbReference type="SMART" id="SM00181">
    <property type="entry name" value="EGF"/>
    <property type="match status" value="12"/>
</dbReference>
<feature type="domain" description="FZ" evidence="25">
    <location>
        <begin position="2042"/>
        <end position="2160"/>
    </location>
</feature>
<dbReference type="PRINTS" id="PR00258">
    <property type="entry name" value="SPERACTRCPTR"/>
</dbReference>
<feature type="domain" description="FZ" evidence="25">
    <location>
        <begin position="4745"/>
        <end position="4864"/>
    </location>
</feature>
<feature type="disulfide bond" evidence="18">
    <location>
        <begin position="4185"/>
        <end position="4223"/>
    </location>
</feature>
<dbReference type="InterPro" id="IPR023415">
    <property type="entry name" value="LDLR_class-A_CS"/>
</dbReference>
<dbReference type="InterPro" id="IPR043504">
    <property type="entry name" value="Peptidase_S1_PA_chymotrypsin"/>
</dbReference>
<evidence type="ECO:0000256" key="5">
    <source>
        <dbReference type="ARBA" id="ARBA00022536"/>
    </source>
</evidence>
<evidence type="ECO:0000259" key="25">
    <source>
        <dbReference type="PROSITE" id="PS50038"/>
    </source>
</evidence>
<feature type="domain" description="FZ" evidence="25">
    <location>
        <begin position="2165"/>
        <end position="2284"/>
    </location>
</feature>
<sequence>MYNSDTDKIFFEMSARQTSDKWLGIGFSNDRVMPNTDVIVAAVSSDGGVSITDRWANARAMPPEDSSNDIEDPQGSYNNGVINVNFTRQRNTGDDNDLAFTDDDCLYMFYALGGTYNHRSQTLSYHPTTPTISEEKICIRGVCRPDEASGPCSSAPCQNDGNCWEPPDGGFLCQCRLGYEGPICENYTDPCQTGSNPCMNGGTCMYEEFGDERYPSCTCPSGFTGRVCELPVPTVCDVNTCKNGGDCLTTPCFHGDVDCEPDVSCVCPAGFTGYYCEFVFGMCDEDSCDNGGECRQVPFEHYYSCECRNGTTGARCESTGIIDCSQPDVFWCDNGLCVHQNRTCNDEDNCGDRSDERGCPTGACKSYPCMNGASCCDLGEDGFSCLCRLGYDGETCESFTDPCGSGNPCSNNGTCMSWDMGDGVPAEYQCQCPPGFTGMTCEIPLPTVCDQNTCQNGGNCVTASCSQGSEGCQPEVSCICPAGFTGYRCEFVLGMCGEGEEDSCFNNGECMQVPCKDYYSCECRNGTGGARCESTGIIDCSQPETFWCDNGLCVHQNRTCNDEDNCGDRSDERGCPTGACKSYPCMNGASCCDLGEDGFSCLCRLGYHGETCENFTDPCGSGNPCANNGTCMSWDMGDGVPAEYQCQCPPGFTGMTCEIPLPTVCNQNTCQNGGDCEIITSCSEGSEDCEQEISCVCPAGFTGYRCEFVLGMCEEGEEDSCFNNGECMQVPCKDYYSCDCHNGFDGPRCEMRESSGASAGCSPIEVDMCREAVPYNTTRFPNLLGHLSQQAFLSDSLTYQLVAALMASGCHPGVEFGVCSAAVPQCDRDQIKPCKTFCYDVRQSCEPLVVQQGAVWPSALSCNDFPDLPEKCASPYEERVPVEVRLSGGATANEGRVEIRLGNGQWGTVCDDDFDINDANVVCRQLGYGYAVSYEESAHFGQGNGSIWLDDVSCGGDEETLLDCRSNGWGVNDCSHFEDVGVVCGSFECSPIEIEMCRGVVPYNITAFPNILGHKSQQELLDDATTFQLIDGMIASQCHPEVEFAACSAIVPRCDGNVRIGLCRSFCLDVRFSCEQSVTQQGHSWPDSLSCQGLADLPADCSTPYDERVPLDIRLVGGATSNEGRVEIRLGNGEWGTICDDSFDISDAGVVCRQLGYETAASYEDSAYFGQGNGSIWLDDVECDGDEETLLDCSSGGWSQHNCGHSEDVGVVCLDCSQPGVIPCDNGRCFLESQRCDRVDNCGDQTDERDCSCSELGDLECPNGACYRPSDACNGVNDCGDWADEDNCTSCLGFGTLYRCRNRRCLRQENICNGVDDCGDGSDESPEICLYDASCKDYHFTCNDNKCIPLGLKCDGAEDCADGSDELGCAYLSTCGMRRIQPQRTRITYGDDAAVGKWPWQVQLTLAGSNSFVCGGTLVGGQFVVTAAHCLEPFNFQIYSNNPWWEDYGVVLGGWRSAYSPFEEGREEPGIRHAVIHKDYDTGSHKNDIAVLQLKSYEDNDYINSACLPGADTEFGTNSHCFVTGWGNTENGTQPDFLQDARVALIPDSACLSNVSYGSRFYQEEMICAGYWDGKVDTCQGDSGGPLVCAREDNRWYLTGVTSWGDGCGIARKPGISARVTNYIDWIKSIMNNTYACSWDGSYTCEDTGACIPGSLRCDGKIDCENGDDEQDCQDSGPSSLEMRLVGGATEYEGRVEIQNSDGTGQWGTICDDDFDLNDARVVCRQLGYGFPLQYTSGVFGEGSGSIWLDDVQCEGDEETLLDCPSNDWGEHDCGHYEDVGVICSNTTGNVSLEVRLVGGSSANEGRVEIRIGNGEWGTICDDSFDINAANVVCRQLGYGNAASYEGWAYFGQGTGSIWLDDVECDGDEETLLDCSSGGWSQHNCGHSEDVGVVCLDCSQPGVIPCGNGRCFLESQRCDRVDNCGDKTDERGCFSRVVSADLTLPGEVFSEDLNDRNSPRYRMLAGTLESEVSKAFEDISTFRQATVKSFRAGSVIAGMDMEFENNGQAPDPETVVGSLQQHIEDNGGRLGNLSVSQVDAVASRDSCEPVPSGFEFCSPYIDYNVIRFPNPFNHTSQLDIATSAEFRDFSALITNFSICYPNIYQVYCPTFLPKCESGSQVFLCRSVCEEVNAACAPRGLSLPFSCDVFPADGTQECLTIGAQTCQPVTYDRCRNMPYSETALPPGVPMEAVVAVADGFFATADRIAGCHPDLDAFACSFSFPPCTSTGIRYPCASFCNEIIDACTDEANATGIDWDPNLCTVLPPGSYTEDCFAPRESECDPIPFDRCQNMPYSDTSFPTWSGWQGPTEAIGNATEIFGALDQISYCHEDLHFFLCSLYFPSCTAIGLNFPCRSFCDEINNACGLTALINGITWDLSGCTMLPASSYEEGCIAPDQQASSSCEPIPAGWEYCSSFIDYNYTGFPNVFNHASQLDMVVSAEFQGFTAMLANISICYPNIYQVYCPTFLPKCENGSQVFLCRSVCEEVNAACGPRGLSLPFSCDVFPADGTQECMTIASPSCEPIPTGWEFCSSFIDYNYTGFPNMFNHASQLDMLMSTEFQGFGAMLANFSICYPNIYQVYCPMFLPKCENGSQVFLCRSVCEEVNAACAPRGLSLPFSCDVFTADGTQECLAIDAQPCQPVTYDRCRGMPYSETALPPGLPIEVVVAMADGFFASADRIAGCHPDLDTFLCSFSFPPCTSTGIRYPCVSFCNEIIEACTDTAIAAGIEWDPNLCAMLPPGSYEEDCFAPRATSECETVPYDRCQKMPYSDTSFPNWLGWRGPTDAVGNATEIFGALDQISDCHKDLEFFLCSLYFPSCTSTGIKFPCRSFCDEINNACALRALSMGIPWDTAGCTTLPVSSYQEGCLAPQATCDGWSYECYGSPGSCVGAWEFCDGNGFCPYNDDEHSCGNYTCTPIELGYCQGEVPYNRTLLPNYFGQESTIMIEESDIHQNVSLLADTACHEHVKFLYCHMAVPECIREGVRGQPLCRTLCEEVRQNCAEEIKEIGFQFDKSTCDSIFPDSVQNDTCKIAKEFNCTFDDDTCEWMAGNNSQAARIQPASDSGNYVSLNGASSKLTSPTMYTDNKCLRMRYFVRGDGSRLSVYVTGPDGNSFSTWRQSSTYDGDGRDEDGMADDGRSEEEELQWSSINLNINKGWPWFKVSLDAYVAEEGEVGVDDVTLSDGSCGGEEVSPGCEPMKFERCLDMPYNFTTYPNVLGWERDLSFHLSPGTFQAFDQIADCHRDLQFYLCSFIFPECTSSGIRLPCRTFCESVTTACAARANALGLTWDPNGCQSLSDDQPYCSVPEEAQCEPIEIGMCRNAVPYNTTTFPNLLGHVSQQAFLTDQDSVNTITALMNSGCHPDVQFAVCSALVPNCVDSMRMPPCRDFCNDVRESCEQILTMSGEMWPFECDNFPPRGRCTSPYPVVVSADLTLPDEVFTEDLNDMESSQYRMLAGTLEREIPKAFRATYSSSRATVTNFRPGSVVATVDMEFQNTGQAPESNEAAIATLQQYISENGGRLGRLSVSQVVGVPPATSECSPIPYDRCQNMPYSDTSFPNWLGWQGPTDAVGNATEIFGALDQISDCHKDLEFFLCSLYFPSCTSTGVIFPCRSFCDEINNACALRVLSIGIPWDTAGCTTLPISSYQEGCLAPQATCDGWSYECYGSPGSCVGAWEFCDGNGFCPYNDDEHSCGNYTCTPIELGYCQGEVPYSRTLLPNYFGQPSTMMIEESDIHRNVSLLADTACHEHVKFLYCHMAVPECIREGVRGQPLCRTLCEEVRQNCAEEIKEIGFQFDKSTCDGIFPDSVQNDTCKMAKEFNCTFDDDTCEWMAGNNSQAARLQPASDSGNYVSLNGASSKLTSPTMYTDNKCLRMRYFVRGDISRLSVYVTGPDGNSFSTWRQSSTYDGDGRDEDGMADDGRTEEEELEWSSINLNINKGWPWFKVSLDAYVAEEGEIGVDDVTLSDGSCEGEEEVSPGCEPMKFERCLDMPYNFTTYPNVLGWERELSFHLSPGTFQAFDQIADCHRDLQFYLCSFIFPECTPSGIRLPCRSFCESVTVACAARANALGLTWDPNGCQSLSDDQPYCSVPEEEGCPEGHYKCFGSGQCVGPWQFCDGIPVCPYNDDESEEACGTYNCMPMDFGYCQGVINYTSAFFPNYYGQENVTVIEQSDVHQLAVNFANTNCHPDSNLFYCHLVVPECIEDGVRGKPVCRAVCEEVRQECSDEVDSLQVPLTKEWCYATFPDSVHNDTCILFKGVNCTFDYDFCNWNQVESGSSDQPWMQVASSPGQGKHVASSASSSQLLVSPRIYTDDKCMKFQYKLTGGDSRVLVKLMGPNGMSWNAWNTTTSRSVSNNWTTASISIRTGLDSVQVSIQAFVDGDGDVSIDNVTLSDGPCREEKAKCEPIMIDVCQGVVPYTATLFPNLLGHSSQQAFLSDPDSVNTVNLLMNSNCHPDIRFAVCSALVPNCVDSKQLPPCRGFCIEIRASCQPMLAMADQEWPFECEMLPFEFQGECTTPSPAQCKPIEIGMCRNVVPYNTTMFPNLLGHVSQQAFLTDQDSVNTITALMNSGCHPDVQFAVCSALVPNCVGSMRMPPCRDFCNDVRESCEQILTVSGEMWPFECNTFPPRGRCTSPYPVVVSADLTLPDEVFTEDLNDMESSQYRMLTGTLEREIPKAFRGTYSSSRATVTNFRPGSVVATVDMEFQNTGQAPESNEAAIATLQQYISENGGRLGRLSVSQVVGVPPATSDCDPIPYDRCQKMPYSDTSFPNWLGWQGPTDAVGSATEIFGALDQISDCHKDFEFFLCSLYFPSCTSTGDIFPCRSFCDEINNACALRAISLGIPWDTAGCTTLPVSSYQEGCLAPQATCDGWSYECYGSPGSCVGAWEFCDGNGFCPYNDDEHSCGNYTCTPIELEYCQGEVPYSRTLLPNYFGQESTMMIEESDIHRNVSLLADTACHEHVKFLYCHMAVPECIREGVRGQPLCRTLCEEVRQNCAEEIKEIGFQFDKSTCDGIFPDSVQNDTCKMAKEF</sequence>
<feature type="domain" description="SRCR" evidence="28">
    <location>
        <begin position="1795"/>
        <end position="1896"/>
    </location>
</feature>
<evidence type="ECO:0000256" key="14">
    <source>
        <dbReference type="ARBA" id="ARBA00023136"/>
    </source>
</evidence>
<dbReference type="InterPro" id="IPR009003">
    <property type="entry name" value="Peptidase_S1_PA"/>
</dbReference>
<keyword evidence="4" id="KW-0964">Secreted</keyword>
<feature type="disulfide bond" evidence="18">
    <location>
        <begin position="3746"/>
        <end position="3784"/>
    </location>
</feature>
<evidence type="ECO:0000259" key="27">
    <source>
        <dbReference type="PROSITE" id="PS50240"/>
    </source>
</evidence>
<feature type="region of interest" description="Disordered" evidence="22">
    <location>
        <begin position="3116"/>
        <end position="3138"/>
    </location>
</feature>
<feature type="disulfide bond" evidence="20">
    <location>
        <begin position="1834"/>
        <end position="1895"/>
    </location>
</feature>
<dbReference type="InterPro" id="IPR036364">
    <property type="entry name" value="SEA_dom_sf"/>
</dbReference>
<feature type="domain" description="EGF-like" evidence="24">
    <location>
        <begin position="615"/>
        <end position="658"/>
    </location>
</feature>
<evidence type="ECO:0000259" key="24">
    <source>
        <dbReference type="PROSITE" id="PS50026"/>
    </source>
</evidence>
<feature type="disulfide bond" evidence="20">
    <location>
        <begin position="1183"/>
        <end position="1193"/>
    </location>
</feature>
<dbReference type="InterPro" id="IPR036790">
    <property type="entry name" value="Frizzled_dom_sf"/>
</dbReference>
<feature type="domain" description="SEA" evidence="23">
    <location>
        <begin position="4635"/>
        <end position="4752"/>
    </location>
</feature>
<comment type="caution">
    <text evidence="20">Lacks conserved residue(s) required for the propagation of feature annotation.</text>
</comment>
<dbReference type="PROSITE" id="PS00135">
    <property type="entry name" value="TRYPSIN_SER"/>
    <property type="match status" value="1"/>
</dbReference>
<dbReference type="Gene3D" id="1.10.2000.10">
    <property type="entry name" value="Frizzled cysteine-rich domain"/>
    <property type="match status" value="20"/>
</dbReference>
<dbReference type="Pfam" id="PF00629">
    <property type="entry name" value="MAM"/>
    <property type="match status" value="2"/>
</dbReference>
<keyword evidence="8" id="KW-0732">Signal</keyword>
<keyword evidence="30" id="KW-1185">Reference proteome</keyword>
<dbReference type="Gene3D" id="3.10.250.10">
    <property type="entry name" value="SRCR-like domain"/>
    <property type="match status" value="4"/>
</dbReference>
<feature type="disulfide bond" evidence="17">
    <location>
        <begin position="480"/>
        <end position="489"/>
    </location>
</feature>
<feature type="domain" description="EGF-like" evidence="24">
    <location>
        <begin position="666"/>
        <end position="707"/>
    </location>
</feature>
<dbReference type="Gene3D" id="3.30.70.960">
    <property type="entry name" value="SEA domain"/>
    <property type="match status" value="1"/>
</dbReference>
<dbReference type="InterPro" id="IPR036055">
    <property type="entry name" value="LDL_receptor-like_sf"/>
</dbReference>
<feature type="domain" description="FZ" evidence="25">
    <location>
        <begin position="989"/>
        <end position="1104"/>
    </location>
</feature>
<feature type="disulfide bond" evidence="19">
    <location>
        <begin position="4889"/>
        <end position="4904"/>
    </location>
</feature>
<feature type="disulfide bond" evidence="18">
    <location>
        <begin position="4957"/>
        <end position="4995"/>
    </location>
</feature>
<dbReference type="GO" id="GO:0005576">
    <property type="term" value="C:extracellular region"/>
    <property type="evidence" value="ECO:0007669"/>
    <property type="project" value="UniProtKB-SubCell"/>
</dbReference>
<feature type="domain" description="EGF-like" evidence="24">
    <location>
        <begin position="187"/>
        <end position="229"/>
    </location>
</feature>
<evidence type="ECO:0000256" key="1">
    <source>
        <dbReference type="ARBA" id="ARBA00004401"/>
    </source>
</evidence>
<evidence type="ECO:0000256" key="8">
    <source>
        <dbReference type="ARBA" id="ARBA00022729"/>
    </source>
</evidence>
<dbReference type="Pfam" id="PF01390">
    <property type="entry name" value="SEA"/>
    <property type="match status" value="3"/>
</dbReference>
<feature type="disulfide bond" evidence="19">
    <location>
        <begin position="548"/>
        <end position="566"/>
    </location>
</feature>
<evidence type="ECO:0000256" key="7">
    <source>
        <dbReference type="ARBA" id="ARBA00022692"/>
    </source>
</evidence>
<feature type="domain" description="EGF-like" evidence="24">
    <location>
        <begin position="492"/>
        <end position="533"/>
    </location>
</feature>
<feature type="disulfide bond" evidence="20">
    <location>
        <begin position="1152"/>
        <end position="1213"/>
    </location>
</feature>
<dbReference type="SUPFAM" id="SSF57196">
    <property type="entry name" value="EGF/Laminin"/>
    <property type="match status" value="6"/>
</dbReference>
<dbReference type="SUPFAM" id="SSF57424">
    <property type="entry name" value="LDL receptor-like module"/>
    <property type="match status" value="7"/>
</dbReference>
<feature type="disulfide bond" evidence="18">
    <location>
        <begin position="1067"/>
        <end position="1091"/>
    </location>
</feature>
<keyword evidence="10 21" id="KW-0378">Hydrolase</keyword>
<feature type="domain" description="FZ" evidence="25">
    <location>
        <begin position="3979"/>
        <end position="4098"/>
    </location>
</feature>
<feature type="disulfide bond" evidence="18">
    <location>
        <begin position="838"/>
        <end position="862"/>
    </location>
</feature>
<dbReference type="Pfam" id="PF00057">
    <property type="entry name" value="Ldl_recept_a"/>
    <property type="match status" value="4"/>
</dbReference>
<dbReference type="PROSITE" id="PS50287">
    <property type="entry name" value="SRCR_2"/>
    <property type="match status" value="4"/>
</dbReference>
<feature type="disulfide bond" evidence="19">
    <location>
        <begin position="1261"/>
        <end position="1279"/>
    </location>
</feature>
<dbReference type="InterPro" id="IPR000998">
    <property type="entry name" value="MAM_dom"/>
</dbReference>
<evidence type="ECO:0000256" key="12">
    <source>
        <dbReference type="ARBA" id="ARBA00022968"/>
    </source>
</evidence>
<feature type="disulfide bond" evidence="17">
    <location>
        <begin position="697"/>
        <end position="706"/>
    </location>
</feature>
<feature type="disulfide bond" evidence="19">
    <location>
        <begin position="1236"/>
        <end position="1251"/>
    </location>
</feature>
<evidence type="ECO:0000259" key="28">
    <source>
        <dbReference type="PROSITE" id="PS50287"/>
    </source>
</evidence>
<feature type="disulfide bond" evidence="19">
    <location>
        <begin position="1273"/>
        <end position="1288"/>
    </location>
</feature>
<feature type="domain" description="DOMON" evidence="29">
    <location>
        <begin position="1"/>
        <end position="113"/>
    </location>
</feature>
<feature type="domain" description="FZ" evidence="25">
    <location>
        <begin position="4517"/>
        <end position="4634"/>
    </location>
</feature>
<dbReference type="GO" id="GO:0060070">
    <property type="term" value="P:canonical Wnt signaling pathway"/>
    <property type="evidence" value="ECO:0000318"/>
    <property type="project" value="GO_Central"/>
</dbReference>
<evidence type="ECO:0000313" key="30">
    <source>
        <dbReference type="Proteomes" id="UP000001554"/>
    </source>
</evidence>
<feature type="domain" description="SRCR" evidence="28">
    <location>
        <begin position="884"/>
        <end position="985"/>
    </location>
</feature>
<feature type="disulfide bond" evidence="19">
    <location>
        <begin position="1906"/>
        <end position="1924"/>
    </location>
</feature>
<evidence type="ECO:0000256" key="18">
    <source>
        <dbReference type="PROSITE-ProRule" id="PRU00090"/>
    </source>
</evidence>
<feature type="disulfide bond" evidence="20">
    <location>
        <begin position="1754"/>
        <end position="1764"/>
    </location>
</feature>
<feature type="domain" description="FZ" evidence="25">
    <location>
        <begin position="4137"/>
        <end position="4255"/>
    </location>
</feature>
<dbReference type="FunFam" id="2.40.10.10:FF:000003">
    <property type="entry name" value="Transmembrane serine protease 3"/>
    <property type="match status" value="1"/>
</dbReference>
<feature type="disulfide bond" evidence="17">
    <location>
        <begin position="740"/>
        <end position="749"/>
    </location>
</feature>
<dbReference type="InterPro" id="IPR036772">
    <property type="entry name" value="SRCR-like_dom_sf"/>
</dbReference>
<dbReference type="KEGG" id="bfo:118413565"/>
<feature type="domain" description="FZ" evidence="25">
    <location>
        <begin position="4398"/>
        <end position="4525"/>
    </location>
</feature>
<dbReference type="PROSITE" id="PS00134">
    <property type="entry name" value="TRYPSIN_HIS"/>
    <property type="match status" value="1"/>
</dbReference>
<dbReference type="CDD" id="cd09631">
    <property type="entry name" value="DOMON_DOH"/>
    <property type="match status" value="1"/>
</dbReference>
<dbReference type="PROSITE" id="PS50038">
    <property type="entry name" value="FZ"/>
    <property type="match status" value="20"/>
</dbReference>
<dbReference type="SUPFAM" id="SSF49344">
    <property type="entry name" value="CBD9-like"/>
    <property type="match status" value="1"/>
</dbReference>
<dbReference type="GO" id="GO:0005886">
    <property type="term" value="C:plasma membrane"/>
    <property type="evidence" value="ECO:0000318"/>
    <property type="project" value="GO_Central"/>
</dbReference>
<evidence type="ECO:0000256" key="10">
    <source>
        <dbReference type="ARBA" id="ARBA00022801"/>
    </source>
</evidence>
<evidence type="ECO:0000256" key="11">
    <source>
        <dbReference type="ARBA" id="ARBA00022825"/>
    </source>
</evidence>
<feature type="disulfide bond" evidence="17">
    <location>
        <begin position="648"/>
        <end position="657"/>
    </location>
</feature>
<feature type="disulfide bond" evidence="19">
    <location>
        <begin position="1342"/>
        <end position="1360"/>
    </location>
</feature>
<dbReference type="GeneID" id="118413565"/>
<feature type="domain" description="MAM" evidence="26">
    <location>
        <begin position="3819"/>
        <end position="3971"/>
    </location>
</feature>
<feature type="disulfide bond" evidence="19">
    <location>
        <begin position="1224"/>
        <end position="1242"/>
    </location>
</feature>
<feature type="domain" description="SEA" evidence="23">
    <location>
        <begin position="1934"/>
        <end position="2047"/>
    </location>
</feature>
<dbReference type="Pfam" id="PF03351">
    <property type="entry name" value="DOMON"/>
    <property type="match status" value="1"/>
</dbReference>
<feature type="disulfide bond" evidence="20">
    <location>
        <begin position="1821"/>
        <end position="1885"/>
    </location>
</feature>
<feature type="domain" description="MAM" evidence="26">
    <location>
        <begin position="4258"/>
        <end position="4398"/>
    </location>
</feature>
<dbReference type="Proteomes" id="UP000001554">
    <property type="component" value="Chromosome 4"/>
</dbReference>
<keyword evidence="11 21" id="KW-0720">Serine protease</keyword>
<dbReference type="OrthoDB" id="10057964at2759"/>
<feature type="disulfide bond" evidence="19">
    <location>
        <begin position="1300"/>
        <end position="1318"/>
    </location>
</feature>
<reference evidence="30" key="1">
    <citation type="journal article" date="2020" name="Nat. Ecol. Evol.">
        <title>Deeply conserved synteny resolves early events in vertebrate evolution.</title>
        <authorList>
            <person name="Simakov O."/>
            <person name="Marletaz F."/>
            <person name="Yue J.X."/>
            <person name="O'Connell B."/>
            <person name="Jenkins J."/>
            <person name="Brandt A."/>
            <person name="Calef R."/>
            <person name="Tung C.H."/>
            <person name="Huang T.K."/>
            <person name="Schmutz J."/>
            <person name="Satoh N."/>
            <person name="Yu J.K."/>
            <person name="Putnam N.H."/>
            <person name="Green R.E."/>
            <person name="Rokhsar D.S."/>
        </authorList>
    </citation>
    <scope>NUCLEOTIDE SEQUENCE [LARGE SCALE GENOMIC DNA]</scope>
    <source>
        <strain evidence="30">S238N-H82</strain>
    </source>
</reference>
<feature type="domain" description="SRCR" evidence="28">
    <location>
        <begin position="1113"/>
        <end position="1214"/>
    </location>
</feature>
<dbReference type="SMART" id="SM00179">
    <property type="entry name" value="EGF_CA"/>
    <property type="match status" value="7"/>
</dbReference>
<evidence type="ECO:0000256" key="6">
    <source>
        <dbReference type="ARBA" id="ARBA00022670"/>
    </source>
</evidence>
<dbReference type="InterPro" id="IPR001190">
    <property type="entry name" value="SRCR"/>
</dbReference>
<dbReference type="SMART" id="SM00137">
    <property type="entry name" value="MAM"/>
    <property type="match status" value="3"/>
</dbReference>
<dbReference type="Pfam" id="PF00089">
    <property type="entry name" value="Trypsin"/>
    <property type="match status" value="1"/>
</dbReference>
<feature type="domain" description="FZ" evidence="25">
    <location>
        <begin position="2634"/>
        <end position="2750"/>
    </location>
</feature>
<feature type="disulfide bond" evidence="17">
    <location>
        <begin position="267"/>
        <end position="276"/>
    </location>
</feature>
<keyword evidence="9" id="KW-0677">Repeat</keyword>
<feature type="domain" description="FZ" evidence="25">
    <location>
        <begin position="3306"/>
        <end position="3423"/>
    </location>
</feature>
<dbReference type="PROSITE" id="PS50060">
    <property type="entry name" value="MAM_2"/>
    <property type="match status" value="3"/>
</dbReference>
<feature type="disulfide bond" evidence="17">
    <location>
        <begin position="432"/>
        <end position="441"/>
    </location>
</feature>
<feature type="domain" description="FZ" evidence="25">
    <location>
        <begin position="2751"/>
        <end position="2870"/>
    </location>
</feature>
<dbReference type="InterPro" id="IPR000082">
    <property type="entry name" value="SEA_dom"/>
</dbReference>
<dbReference type="SMART" id="SM00664">
    <property type="entry name" value="DoH"/>
    <property type="match status" value="1"/>
</dbReference>
<feature type="disulfide bond" evidence="20">
    <location>
        <begin position="910"/>
        <end position="974"/>
    </location>
</feature>
<keyword evidence="12" id="KW-0735">Signal-anchor</keyword>
<evidence type="ECO:0000256" key="13">
    <source>
        <dbReference type="ARBA" id="ARBA00022989"/>
    </source>
</evidence>
<feature type="domain" description="EGF-like" evidence="24">
    <location>
        <begin position="148"/>
        <end position="185"/>
    </location>
</feature>
<feature type="domain" description="EGF-like" evidence="24">
    <location>
        <begin position="279"/>
        <end position="317"/>
    </location>
</feature>
<feature type="disulfide bond" evidence="17">
    <location>
        <begin position="504"/>
        <end position="521"/>
    </location>
</feature>
<dbReference type="SUPFAM" id="SSF50494">
    <property type="entry name" value="Trypsin-like serine proteases"/>
    <property type="match status" value="1"/>
</dbReference>
<evidence type="ECO:0000256" key="21">
    <source>
        <dbReference type="RuleBase" id="RU363034"/>
    </source>
</evidence>
<keyword evidence="16" id="KW-0325">Glycoprotein</keyword>
<feature type="domain" description="EGF-like" evidence="24">
    <location>
        <begin position="399"/>
        <end position="442"/>
    </location>
</feature>
<feature type="disulfide bond" evidence="17">
    <location>
        <begin position="307"/>
        <end position="316"/>
    </location>
</feature>
<feature type="disulfide bond" evidence="19">
    <location>
        <begin position="332"/>
        <end position="350"/>
    </location>
</feature>
<evidence type="ECO:0000256" key="3">
    <source>
        <dbReference type="ARBA" id="ARBA00022473"/>
    </source>
</evidence>
<dbReference type="PROSITE" id="PS50068">
    <property type="entry name" value="LDLRA_2"/>
    <property type="match status" value="12"/>
</dbReference>
<dbReference type="SMART" id="SM00063">
    <property type="entry name" value="FRI"/>
    <property type="match status" value="16"/>
</dbReference>
<evidence type="ECO:0000313" key="31">
    <source>
        <dbReference type="RefSeq" id="XP_035672983.1"/>
    </source>
</evidence>
<feature type="disulfide bond" evidence="17">
    <location>
        <begin position="387"/>
        <end position="396"/>
    </location>
</feature>
<evidence type="ECO:0000256" key="16">
    <source>
        <dbReference type="ARBA" id="ARBA00023180"/>
    </source>
</evidence>
<evidence type="ECO:0000256" key="4">
    <source>
        <dbReference type="ARBA" id="ARBA00022525"/>
    </source>
</evidence>
<dbReference type="PROSITE" id="PS50024">
    <property type="entry name" value="SEA"/>
    <property type="match status" value="3"/>
</dbReference>
<feature type="disulfide bond" evidence="19">
    <location>
        <begin position="1335"/>
        <end position="1347"/>
    </location>
</feature>
<feature type="disulfide bond" evidence="19">
    <location>
        <begin position="1354"/>
        <end position="1369"/>
    </location>
</feature>
<dbReference type="SUPFAM" id="SSF56487">
    <property type="entry name" value="SRCR-like"/>
    <property type="match status" value="4"/>
</dbReference>
<feature type="disulfide bond" evidence="17">
    <location>
        <begin position="721"/>
        <end position="738"/>
    </location>
</feature>
<dbReference type="SUPFAM" id="SSF49899">
    <property type="entry name" value="Concanavalin A-like lectins/glucanases"/>
    <property type="match status" value="3"/>
</dbReference>
<dbReference type="InterPro" id="IPR020067">
    <property type="entry name" value="Frizzled_dom"/>
</dbReference>
<feature type="domain" description="Peptidase S1" evidence="27">
    <location>
        <begin position="1387"/>
        <end position="1632"/>
    </location>
</feature>
<evidence type="ECO:0000256" key="20">
    <source>
        <dbReference type="PROSITE-ProRule" id="PRU00196"/>
    </source>
</evidence>
<feature type="disulfide bond" evidence="19">
    <location>
        <begin position="3678"/>
        <end position="3693"/>
    </location>
</feature>
<keyword evidence="6 21" id="KW-0645">Protease</keyword>
<dbReference type="GO" id="GO:0017147">
    <property type="term" value="F:Wnt-protein binding"/>
    <property type="evidence" value="ECO:0000318"/>
    <property type="project" value="GO_Central"/>
</dbReference>
<feature type="domain" description="FZ" evidence="25">
    <location>
        <begin position="3534"/>
        <end position="3653"/>
    </location>
</feature>
<dbReference type="PROSITE" id="PS50240">
    <property type="entry name" value="TRYPSIN_DOM"/>
    <property type="match status" value="1"/>
</dbReference>
<feature type="disulfide bond" evidence="17">
    <location>
        <begin position="523"/>
        <end position="532"/>
    </location>
</feature>
<dbReference type="PANTHER" id="PTHR11309:SF47">
    <property type="entry name" value="FRIZZLED"/>
    <property type="match status" value="1"/>
</dbReference>
<dbReference type="SUPFAM" id="SSF63501">
    <property type="entry name" value="Frizzled cysteine-rich domain"/>
    <property type="match status" value="20"/>
</dbReference>
<keyword evidence="5 17" id="KW-0245">EGF-like domain</keyword>
<evidence type="ECO:0000256" key="19">
    <source>
        <dbReference type="PROSITE-ProRule" id="PRU00124"/>
    </source>
</evidence>
<keyword evidence="7" id="KW-0812">Transmembrane</keyword>
<feature type="domain" description="FZ" evidence="25">
    <location>
        <begin position="756"/>
        <end position="875"/>
    </location>
</feature>
<dbReference type="InterPro" id="IPR033116">
    <property type="entry name" value="TRYPSIN_SER"/>
</dbReference>
<feature type="disulfide bond" evidence="19">
    <location>
        <begin position="344"/>
        <end position="359"/>
    </location>
</feature>
<evidence type="ECO:0000256" key="22">
    <source>
        <dbReference type="SAM" id="MobiDB-lite"/>
    </source>
</evidence>
<proteinExistence type="predicted"/>
<evidence type="ECO:0000256" key="9">
    <source>
        <dbReference type="ARBA" id="ARBA00022737"/>
    </source>
</evidence>
<dbReference type="InterPro" id="IPR002172">
    <property type="entry name" value="LDrepeatLR_classA_rpt"/>
</dbReference>
<dbReference type="Gene3D" id="2.10.25.10">
    <property type="entry name" value="Laminin"/>
    <property type="match status" value="10"/>
</dbReference>
<feature type="domain" description="MAM" evidence="26">
    <location>
        <begin position="3036"/>
        <end position="3188"/>
    </location>
</feature>
<dbReference type="InterPro" id="IPR015526">
    <property type="entry name" value="Frizzled/SFRP"/>
</dbReference>
<feature type="domain" description="EGF-like" evidence="24">
    <location>
        <begin position="576"/>
        <end position="613"/>
    </location>
</feature>
<dbReference type="SMART" id="SM00020">
    <property type="entry name" value="Tryp_SPc"/>
    <property type="match status" value="1"/>
</dbReference>
<evidence type="ECO:0000256" key="15">
    <source>
        <dbReference type="ARBA" id="ARBA00023157"/>
    </source>
</evidence>
<feature type="compositionally biased region" description="Acidic residues" evidence="22">
    <location>
        <begin position="3910"/>
        <end position="3920"/>
    </location>
</feature>
<dbReference type="GO" id="GO:0004252">
    <property type="term" value="F:serine-type endopeptidase activity"/>
    <property type="evidence" value="ECO:0007669"/>
    <property type="project" value="InterPro"/>
</dbReference>
<dbReference type="GO" id="GO:0006508">
    <property type="term" value="P:proteolysis"/>
    <property type="evidence" value="ECO:0007669"/>
    <property type="project" value="UniProtKB-KW"/>
</dbReference>
<dbReference type="PROSITE" id="PS01186">
    <property type="entry name" value="EGF_2"/>
    <property type="match status" value="10"/>
</dbReference>
<dbReference type="SMART" id="SM00202">
    <property type="entry name" value="SR"/>
    <property type="match status" value="4"/>
</dbReference>
<dbReference type="Pfam" id="PF00530">
    <property type="entry name" value="SRCR"/>
    <property type="match status" value="4"/>
</dbReference>
<feature type="domain" description="FZ" evidence="25">
    <location>
        <begin position="2531"/>
        <end position="2642"/>
    </location>
</feature>
<organism evidence="30 31">
    <name type="scientific">Branchiostoma floridae</name>
    <name type="common">Florida lancelet</name>
    <name type="synonym">Amphioxus</name>
    <dbReference type="NCBI Taxonomy" id="7739"/>
    <lineage>
        <taxon>Eukaryota</taxon>
        <taxon>Metazoa</taxon>
        <taxon>Chordata</taxon>
        <taxon>Cephalochordata</taxon>
        <taxon>Leptocardii</taxon>
        <taxon>Amphioxiformes</taxon>
        <taxon>Branchiostomatidae</taxon>
        <taxon>Branchiostoma</taxon>
    </lineage>
</organism>
<dbReference type="Gene3D" id="4.10.400.10">
    <property type="entry name" value="Low-density Lipoprotein Receptor"/>
    <property type="match status" value="8"/>
</dbReference>
<dbReference type="PROSITE" id="PS01209">
    <property type="entry name" value="LDLRA_1"/>
    <property type="match status" value="4"/>
</dbReference>
<feature type="domain" description="FZ" evidence="25">
    <location>
        <begin position="3698"/>
        <end position="3816"/>
    </location>
</feature>
<keyword evidence="15 20" id="KW-1015">Disulfide bond</keyword>
<dbReference type="PROSITE" id="PS00022">
    <property type="entry name" value="EGF_1"/>
    <property type="match status" value="12"/>
</dbReference>
<feature type="disulfide bond" evidence="20">
    <location>
        <begin position="923"/>
        <end position="984"/>
    </location>
</feature>
<feature type="domain" description="FZ" evidence="25">
    <location>
        <begin position="2276"/>
        <end position="2395"/>
    </location>
</feature>
<dbReference type="InterPro" id="IPR001881">
    <property type="entry name" value="EGF-like_Ca-bd_dom"/>
</dbReference>
<feature type="disulfide bond" evidence="17">
    <location>
        <begin position="175"/>
        <end position="184"/>
    </location>
</feature>
<name>A0A9J7L099_BRAFL</name>
<dbReference type="CDD" id="cd00112">
    <property type="entry name" value="LDLa"/>
    <property type="match status" value="8"/>
</dbReference>
<dbReference type="CDD" id="cd00054">
    <property type="entry name" value="EGF_CA"/>
    <property type="match status" value="3"/>
</dbReference>
<dbReference type="InterPro" id="IPR005018">
    <property type="entry name" value="DOMON_domain"/>
</dbReference>
<keyword evidence="14" id="KW-0472">Membrane</keyword>
<dbReference type="FunFam" id="3.10.250.10:FF:000001">
    <property type="entry name" value="Lysyl oxidase 4 isoform X1"/>
    <property type="match status" value="2"/>
</dbReference>
<evidence type="ECO:0000259" key="26">
    <source>
        <dbReference type="PROSITE" id="PS50060"/>
    </source>
</evidence>
<dbReference type="RefSeq" id="XP_035672983.1">
    <property type="nucleotide sequence ID" value="XM_035817090.1"/>
</dbReference>
<feature type="disulfide bond" evidence="20">
    <location>
        <begin position="954"/>
        <end position="964"/>
    </location>
</feature>
<feature type="disulfide bond" evidence="19">
    <location>
        <begin position="1658"/>
        <end position="1673"/>
    </location>
</feature>
<reference evidence="31" key="2">
    <citation type="submission" date="2025-08" db="UniProtKB">
        <authorList>
            <consortium name="RefSeq"/>
        </authorList>
    </citation>
    <scope>IDENTIFICATION</scope>
    <source>
        <strain evidence="31">S238N-H82</strain>
        <tissue evidence="31">Testes</tissue>
    </source>
</reference>
<feature type="region of interest" description="Disordered" evidence="22">
    <location>
        <begin position="3900"/>
        <end position="3920"/>
    </location>
</feature>
<dbReference type="CDD" id="cd07066">
    <property type="entry name" value="CRD_FZ"/>
    <property type="match status" value="20"/>
</dbReference>
<dbReference type="Pfam" id="PF01392">
    <property type="entry name" value="Fz"/>
    <property type="match status" value="20"/>
</dbReference>
<evidence type="ECO:0000259" key="23">
    <source>
        <dbReference type="PROSITE" id="PS50024"/>
    </source>
</evidence>
<dbReference type="InterPro" id="IPR013320">
    <property type="entry name" value="ConA-like_dom_sf"/>
</dbReference>
<feature type="disulfide bond" evidence="17">
    <location>
        <begin position="288"/>
        <end position="305"/>
    </location>
</feature>